<evidence type="ECO:0000313" key="2">
    <source>
        <dbReference type="EMBL" id="OTO09620.1"/>
    </source>
</evidence>
<proteinExistence type="predicted"/>
<gene>
    <name evidence="2" type="ORF">A5880_000299</name>
    <name evidence="1" type="ORF">A5880_002396</name>
</gene>
<comment type="caution">
    <text evidence="2">The sequence shown here is derived from an EMBL/GenBank/DDBJ whole genome shotgun (WGS) entry which is preliminary data.</text>
</comment>
<keyword evidence="3" id="KW-1185">Reference proteome</keyword>
<dbReference type="Proteomes" id="UP000195139">
    <property type="component" value="Unassembled WGS sequence"/>
</dbReference>
<reference evidence="1 3" key="2">
    <citation type="submission" date="2018-07" db="EMBL/GenBank/DDBJ databases">
        <title>The Genome Sequence of Enterococcus sp. DIV0659b.</title>
        <authorList>
            <consortium name="The Broad Institute Genomics Platform"/>
            <consortium name="The Broad Institute Genomic Center for Infectious Diseases"/>
            <person name="Earl A."/>
            <person name="Manson A."/>
            <person name="Schwartman J."/>
            <person name="Gilmore M."/>
            <person name="Abouelleil A."/>
            <person name="Cao P."/>
            <person name="Chapman S."/>
            <person name="Cusick C."/>
            <person name="Shea T."/>
            <person name="Young S."/>
            <person name="Neafsey D."/>
            <person name="Nusbaum C."/>
            <person name="Birren B."/>
        </authorList>
    </citation>
    <scope>NUCLEOTIDE SEQUENCE [LARGE SCALE GENOMIC DNA]</scope>
    <source>
        <strain evidence="1 3">4G2_DIV0659</strain>
    </source>
</reference>
<dbReference type="OrthoDB" id="2193724at2"/>
<dbReference type="RefSeq" id="WP_086329258.1">
    <property type="nucleotide sequence ID" value="NZ_NGLE02000001.1"/>
</dbReference>
<dbReference type="EMBL" id="NGLE02000001">
    <property type="protein sequence ID" value="MEI5994810.1"/>
    <property type="molecule type" value="Genomic_DNA"/>
</dbReference>
<evidence type="ECO:0000313" key="1">
    <source>
        <dbReference type="EMBL" id="MEI5994810.1"/>
    </source>
</evidence>
<dbReference type="AlphaFoldDB" id="A0A242CI86"/>
<organism evidence="2">
    <name type="scientific">Candidatus Enterococcus mansonii</name>
    <dbReference type="NCBI Taxonomy" id="1834181"/>
    <lineage>
        <taxon>Bacteria</taxon>
        <taxon>Bacillati</taxon>
        <taxon>Bacillota</taxon>
        <taxon>Bacilli</taxon>
        <taxon>Lactobacillales</taxon>
        <taxon>Enterococcaceae</taxon>
        <taxon>Enterococcus</taxon>
    </lineage>
</organism>
<protein>
    <recommendedName>
        <fullName evidence="4">Transglycosylase</fullName>
    </recommendedName>
</protein>
<evidence type="ECO:0008006" key="4">
    <source>
        <dbReference type="Google" id="ProtNLM"/>
    </source>
</evidence>
<dbReference type="EMBL" id="NGLE01000001">
    <property type="protein sequence ID" value="OTO09620.1"/>
    <property type="molecule type" value="Genomic_DNA"/>
</dbReference>
<reference evidence="2" key="1">
    <citation type="submission" date="2017-05" db="EMBL/GenBank/DDBJ databases">
        <title>The Genome Sequence of Enterococcus sp. 4G2_DIV0659.</title>
        <authorList>
            <consortium name="The Broad Institute Genomics Platform"/>
            <consortium name="The Broad Institute Genomic Center for Infectious Diseases"/>
            <person name="Earl A."/>
            <person name="Manson A."/>
            <person name="Schwartman J."/>
            <person name="Gilmore M."/>
            <person name="Abouelleil A."/>
            <person name="Cao P."/>
            <person name="Chapman S."/>
            <person name="Cusick C."/>
            <person name="Shea T."/>
            <person name="Young S."/>
            <person name="Neafsey D."/>
            <person name="Nusbaum C."/>
            <person name="Birren B."/>
        </authorList>
    </citation>
    <scope>NUCLEOTIDE SEQUENCE [LARGE SCALE GENOMIC DNA]</scope>
    <source>
        <strain evidence="2">4G2_DIV0659</strain>
    </source>
</reference>
<sequence length="89" mass="10503">MNERLYNCESCGGKTLLIQKVENINVDIQHNYFECANCKSKATIFYSDSELRKMIMKQQKTNNQVTKNSMQKIIEKRMSELREQYESAI</sequence>
<dbReference type="STRING" id="1834181.A5880_000299"/>
<accession>A0A242CI86</accession>
<evidence type="ECO:0000313" key="3">
    <source>
        <dbReference type="Proteomes" id="UP000195139"/>
    </source>
</evidence>
<name>A0A242CI86_9ENTE</name>